<dbReference type="AlphaFoldDB" id="A0A166CK48"/>
<name>A0A166CK48_9AGAM</name>
<evidence type="ECO:0000313" key="1">
    <source>
        <dbReference type="EMBL" id="KZT37551.1"/>
    </source>
</evidence>
<protein>
    <submittedName>
        <fullName evidence="1">Uncharacterized protein</fullName>
    </submittedName>
</protein>
<evidence type="ECO:0000313" key="2">
    <source>
        <dbReference type="Proteomes" id="UP000076798"/>
    </source>
</evidence>
<dbReference type="EMBL" id="KV428081">
    <property type="protein sequence ID" value="KZT37551.1"/>
    <property type="molecule type" value="Genomic_DNA"/>
</dbReference>
<dbReference type="Proteomes" id="UP000076798">
    <property type="component" value="Unassembled WGS sequence"/>
</dbReference>
<organism evidence="1 2">
    <name type="scientific">Sistotremastrum suecicum HHB10207 ss-3</name>
    <dbReference type="NCBI Taxonomy" id="1314776"/>
    <lineage>
        <taxon>Eukaryota</taxon>
        <taxon>Fungi</taxon>
        <taxon>Dikarya</taxon>
        <taxon>Basidiomycota</taxon>
        <taxon>Agaricomycotina</taxon>
        <taxon>Agaricomycetes</taxon>
        <taxon>Sistotremastrales</taxon>
        <taxon>Sistotremastraceae</taxon>
        <taxon>Sistotremastrum</taxon>
    </lineage>
</organism>
<gene>
    <name evidence="1" type="ORF">SISSUDRAFT_835623</name>
</gene>
<reference evidence="1 2" key="1">
    <citation type="journal article" date="2016" name="Mol. Biol. Evol.">
        <title>Comparative Genomics of Early-Diverging Mushroom-Forming Fungi Provides Insights into the Origins of Lignocellulose Decay Capabilities.</title>
        <authorList>
            <person name="Nagy L.G."/>
            <person name="Riley R."/>
            <person name="Tritt A."/>
            <person name="Adam C."/>
            <person name="Daum C."/>
            <person name="Floudas D."/>
            <person name="Sun H."/>
            <person name="Yadav J.S."/>
            <person name="Pangilinan J."/>
            <person name="Larsson K.H."/>
            <person name="Matsuura K."/>
            <person name="Barry K."/>
            <person name="Labutti K."/>
            <person name="Kuo R."/>
            <person name="Ohm R.A."/>
            <person name="Bhattacharya S.S."/>
            <person name="Shirouzu T."/>
            <person name="Yoshinaga Y."/>
            <person name="Martin F.M."/>
            <person name="Grigoriev I.V."/>
            <person name="Hibbett D.S."/>
        </authorList>
    </citation>
    <scope>NUCLEOTIDE SEQUENCE [LARGE SCALE GENOMIC DNA]</scope>
    <source>
        <strain evidence="1 2">HHB10207 ss-3</strain>
    </source>
</reference>
<proteinExistence type="predicted"/>
<keyword evidence="2" id="KW-1185">Reference proteome</keyword>
<accession>A0A166CK48</accession>
<sequence length="158" mass="17826">MMMMVVLTGFNRNQNCSAESCTLIYQKGTQYSVSLQHMGSCTMCPSFTGSVKFSKSPKAILTGTHNKRSQHRALDTEELHSLYGPPEFHFPSRCTIRFPPSQCTSFLRSELGVRVPRAHALDNVAFPTRYGMACYFVHMRVVAETLGHLFVLDNKIRT</sequence>